<dbReference type="SUPFAM" id="SSF53098">
    <property type="entry name" value="Ribonuclease H-like"/>
    <property type="match status" value="1"/>
</dbReference>
<dbReference type="GO" id="GO:0003676">
    <property type="term" value="F:nucleic acid binding"/>
    <property type="evidence" value="ECO:0007669"/>
    <property type="project" value="InterPro"/>
</dbReference>
<proteinExistence type="predicted"/>
<comment type="caution">
    <text evidence="2">The sequence shown here is derived from an EMBL/GenBank/DDBJ whole genome shotgun (WGS) entry which is preliminary data.</text>
</comment>
<dbReference type="AlphaFoldDB" id="A0A1R3KML2"/>
<evidence type="ECO:0000313" key="2">
    <source>
        <dbReference type="EMBL" id="OMP08311.1"/>
    </source>
</evidence>
<dbReference type="PANTHER" id="PTHR47723:SF19">
    <property type="entry name" value="POLYNUCLEOTIDYL TRANSFERASE, RIBONUCLEASE H-LIKE SUPERFAMILY PROTEIN"/>
    <property type="match status" value="1"/>
</dbReference>
<dbReference type="Gramene" id="OMP08311">
    <property type="protein sequence ID" value="OMP08311"/>
    <property type="gene ID" value="CCACVL1_01125"/>
</dbReference>
<dbReference type="CDD" id="cd06222">
    <property type="entry name" value="RNase_H_like"/>
    <property type="match status" value="1"/>
</dbReference>
<dbReference type="STRING" id="210143.A0A1R3KML2"/>
<feature type="domain" description="RNase H type-1" evidence="1">
    <location>
        <begin position="53"/>
        <end position="183"/>
    </location>
</feature>
<gene>
    <name evidence="2" type="ORF">CCACVL1_01125</name>
</gene>
<dbReference type="Pfam" id="PF13456">
    <property type="entry name" value="RVT_3"/>
    <property type="match status" value="1"/>
</dbReference>
<dbReference type="InterPro" id="IPR002156">
    <property type="entry name" value="RNaseH_domain"/>
</dbReference>
<name>A0A1R3KML2_COCAP</name>
<dbReference type="OMA" id="CNPILAC"/>
<accession>A0A1R3KML2</accession>
<dbReference type="PANTHER" id="PTHR47723">
    <property type="entry name" value="OS05G0353850 PROTEIN"/>
    <property type="match status" value="1"/>
</dbReference>
<dbReference type="InterPro" id="IPR053151">
    <property type="entry name" value="RNase_H-like"/>
</dbReference>
<dbReference type="PROSITE" id="PS50879">
    <property type="entry name" value="RNASE_H_1"/>
    <property type="match status" value="1"/>
</dbReference>
<dbReference type="InterPro" id="IPR036397">
    <property type="entry name" value="RNaseH_sf"/>
</dbReference>
<organism evidence="2 3">
    <name type="scientific">Corchorus capsularis</name>
    <name type="common">Jute</name>
    <dbReference type="NCBI Taxonomy" id="210143"/>
    <lineage>
        <taxon>Eukaryota</taxon>
        <taxon>Viridiplantae</taxon>
        <taxon>Streptophyta</taxon>
        <taxon>Embryophyta</taxon>
        <taxon>Tracheophyta</taxon>
        <taxon>Spermatophyta</taxon>
        <taxon>Magnoliopsida</taxon>
        <taxon>eudicotyledons</taxon>
        <taxon>Gunneridae</taxon>
        <taxon>Pentapetalae</taxon>
        <taxon>rosids</taxon>
        <taxon>malvids</taxon>
        <taxon>Malvales</taxon>
        <taxon>Malvaceae</taxon>
        <taxon>Grewioideae</taxon>
        <taxon>Apeibeae</taxon>
        <taxon>Corchorus</taxon>
    </lineage>
</organism>
<dbReference type="Proteomes" id="UP000188268">
    <property type="component" value="Unassembled WGS sequence"/>
</dbReference>
<reference evidence="2 3" key="1">
    <citation type="submission" date="2013-09" db="EMBL/GenBank/DDBJ databases">
        <title>Corchorus capsularis genome sequencing.</title>
        <authorList>
            <person name="Alam M."/>
            <person name="Haque M.S."/>
            <person name="Islam M.S."/>
            <person name="Emdad E.M."/>
            <person name="Islam M.M."/>
            <person name="Ahmed B."/>
            <person name="Halim A."/>
            <person name="Hossen Q.M.M."/>
            <person name="Hossain M.Z."/>
            <person name="Ahmed R."/>
            <person name="Khan M.M."/>
            <person name="Islam R."/>
            <person name="Rashid M.M."/>
            <person name="Khan S.A."/>
            <person name="Rahman M.S."/>
            <person name="Alam M."/>
        </authorList>
    </citation>
    <scope>NUCLEOTIDE SEQUENCE [LARGE SCALE GENOMIC DNA]</scope>
    <source>
        <strain evidence="3">cv. CVL-1</strain>
        <tissue evidence="2">Whole seedling</tissue>
    </source>
</reference>
<dbReference type="InterPro" id="IPR044730">
    <property type="entry name" value="RNase_H-like_dom_plant"/>
</dbReference>
<evidence type="ECO:0000259" key="1">
    <source>
        <dbReference type="PROSITE" id="PS50879"/>
    </source>
</evidence>
<dbReference type="InterPro" id="IPR012337">
    <property type="entry name" value="RNaseH-like_sf"/>
</dbReference>
<sequence length="218" mass="24049">MENGKNSVYSKEVKDVGYSRKVLKSALGKLEGKSTSAAIAQEFKKKYGKKPPLYEVVKLNTDGAARGNPGVAGAGGVIRNSSGDWLVGFTAHLGVCSNVAAELHALRLGLLLAWQEGYRAIVCEVDVKVILDLLKSNTMQYHPLRALLMDIREMFSWEWQCECRHTLREGNFCADKLSKMGCDLDVEYEIFCVPPQQVIEVFQADGRGIAFPRGFTSA</sequence>
<dbReference type="OrthoDB" id="998186at2759"/>
<evidence type="ECO:0000313" key="3">
    <source>
        <dbReference type="Proteomes" id="UP000188268"/>
    </source>
</evidence>
<protein>
    <recommendedName>
        <fullName evidence="1">RNase H type-1 domain-containing protein</fullName>
    </recommendedName>
</protein>
<dbReference type="GO" id="GO:0004523">
    <property type="term" value="F:RNA-DNA hybrid ribonuclease activity"/>
    <property type="evidence" value="ECO:0007669"/>
    <property type="project" value="InterPro"/>
</dbReference>
<dbReference type="Gene3D" id="3.30.420.10">
    <property type="entry name" value="Ribonuclease H-like superfamily/Ribonuclease H"/>
    <property type="match status" value="1"/>
</dbReference>
<dbReference type="EMBL" id="AWWV01003867">
    <property type="protein sequence ID" value="OMP08311.1"/>
    <property type="molecule type" value="Genomic_DNA"/>
</dbReference>
<keyword evidence="3" id="KW-1185">Reference proteome</keyword>